<dbReference type="InterPro" id="IPR000639">
    <property type="entry name" value="Epox_hydrolase-like"/>
</dbReference>
<keyword evidence="2" id="KW-0645">Protease</keyword>
<reference evidence="2 3" key="1">
    <citation type="submission" date="2024-01" db="EMBL/GenBank/DDBJ databases">
        <title>The complete chloroplast genome sequence of Lithospermum erythrorhizon: insights into the phylogenetic relationship among Boraginaceae species and the maternal lineages of purple gromwells.</title>
        <authorList>
            <person name="Okada T."/>
            <person name="Watanabe K."/>
        </authorList>
    </citation>
    <scope>NUCLEOTIDE SEQUENCE [LARGE SCALE GENOMIC DNA]</scope>
</reference>
<evidence type="ECO:0000313" key="2">
    <source>
        <dbReference type="EMBL" id="GAA0169255.1"/>
    </source>
</evidence>
<dbReference type="GO" id="GO:0006508">
    <property type="term" value="P:proteolysis"/>
    <property type="evidence" value="ECO:0007669"/>
    <property type="project" value="UniProtKB-KW"/>
</dbReference>
<protein>
    <submittedName>
        <fullName evidence="2">Serine protease</fullName>
    </submittedName>
</protein>
<evidence type="ECO:0000313" key="3">
    <source>
        <dbReference type="Proteomes" id="UP001454036"/>
    </source>
</evidence>
<comment type="caution">
    <text evidence="2">The sequence shown here is derived from an EMBL/GenBank/DDBJ whole genome shotgun (WGS) entry which is preliminary data.</text>
</comment>
<dbReference type="InterPro" id="IPR029058">
    <property type="entry name" value="AB_hydrolase_fold"/>
</dbReference>
<dbReference type="GO" id="GO:0009941">
    <property type="term" value="C:chloroplast envelope"/>
    <property type="evidence" value="ECO:0007669"/>
    <property type="project" value="TreeGrafter"/>
</dbReference>
<dbReference type="PANTHER" id="PTHR43689:SF1">
    <property type="entry name" value="ALPHA_BETA-HYDROLASES SUPERFAMILY PROTEIN"/>
    <property type="match status" value="1"/>
</dbReference>
<dbReference type="EMBL" id="BAABME010006771">
    <property type="protein sequence ID" value="GAA0169255.1"/>
    <property type="molecule type" value="Genomic_DNA"/>
</dbReference>
<dbReference type="Pfam" id="PF00561">
    <property type="entry name" value="Abhydrolase_1"/>
    <property type="match status" value="1"/>
</dbReference>
<keyword evidence="3" id="KW-1185">Reference proteome</keyword>
<accession>A0AAV3QYZ4</accession>
<gene>
    <name evidence="2" type="ORF">LIER_23781</name>
</gene>
<keyword evidence="2" id="KW-0378">Hydrolase</keyword>
<dbReference type="SUPFAM" id="SSF53474">
    <property type="entry name" value="alpha/beta-Hydrolases"/>
    <property type="match status" value="1"/>
</dbReference>
<name>A0AAV3QYZ4_LITER</name>
<sequence length="482" mass="53110">MSICGLNQCSNFVFLETPKFQKYKRPLRFSFSTNDTSTRSLNYPHREAFLNLLLKAASSPSADFPGELLEKKPQRKSQRIAGIDQDELQEASSLADPDSCFCEFKGVQIHHKICDEESSTSSLSEEGRSSQSSTGIKRIGFPLILLHGFGASIFSWSRVMKHLSQITCSKVLAFDRPAFGLTSVDSTKLSSTRSEDGKPLNPYSIIFSVMATLYFIDFLAAGKAILVGHSAGSIVAVDTYFEAPERVAALILVAPAIFAPLSSTAVKDGKKSEQIEEENSDKDNRRNSLGKLWSFLSRTAKNITQAIINIVKGMGGMINSAYKNVLSALLRSAIGVMLIRMVINRFGIAGVRNAWYNSAEVTDETLQGYTKPLRVKNWDRALVEYTIAMLTDTESKSKPPLSQRLSKISCPVLIITGDSDRLVPPWNSEKLSRAIPGSFLEMIKGCGHLPQEEKPQEFITIVSKFLQGAFAASEDQHQLAVT</sequence>
<dbReference type="PANTHER" id="PTHR43689">
    <property type="entry name" value="HYDROLASE"/>
    <property type="match status" value="1"/>
</dbReference>
<feature type="domain" description="AB hydrolase-1" evidence="1">
    <location>
        <begin position="142"/>
        <end position="455"/>
    </location>
</feature>
<dbReference type="Proteomes" id="UP001454036">
    <property type="component" value="Unassembled WGS sequence"/>
</dbReference>
<organism evidence="2 3">
    <name type="scientific">Lithospermum erythrorhizon</name>
    <name type="common">Purple gromwell</name>
    <name type="synonym">Lithospermum officinale var. erythrorhizon</name>
    <dbReference type="NCBI Taxonomy" id="34254"/>
    <lineage>
        <taxon>Eukaryota</taxon>
        <taxon>Viridiplantae</taxon>
        <taxon>Streptophyta</taxon>
        <taxon>Embryophyta</taxon>
        <taxon>Tracheophyta</taxon>
        <taxon>Spermatophyta</taxon>
        <taxon>Magnoliopsida</taxon>
        <taxon>eudicotyledons</taxon>
        <taxon>Gunneridae</taxon>
        <taxon>Pentapetalae</taxon>
        <taxon>asterids</taxon>
        <taxon>lamiids</taxon>
        <taxon>Boraginales</taxon>
        <taxon>Boraginaceae</taxon>
        <taxon>Boraginoideae</taxon>
        <taxon>Lithospermeae</taxon>
        <taxon>Lithospermum</taxon>
    </lineage>
</organism>
<dbReference type="PRINTS" id="PR00412">
    <property type="entry name" value="EPOXHYDRLASE"/>
</dbReference>
<dbReference type="AlphaFoldDB" id="A0AAV3QYZ4"/>
<dbReference type="GO" id="GO:0008233">
    <property type="term" value="F:peptidase activity"/>
    <property type="evidence" value="ECO:0007669"/>
    <property type="project" value="UniProtKB-KW"/>
</dbReference>
<dbReference type="InterPro" id="IPR000073">
    <property type="entry name" value="AB_hydrolase_1"/>
</dbReference>
<dbReference type="Gene3D" id="3.40.50.1820">
    <property type="entry name" value="alpha/beta hydrolase"/>
    <property type="match status" value="1"/>
</dbReference>
<evidence type="ECO:0000259" key="1">
    <source>
        <dbReference type="Pfam" id="PF00561"/>
    </source>
</evidence>
<proteinExistence type="predicted"/>